<name>A0AAN1XY92_UNVUL</name>
<dbReference type="SUPFAM" id="SSF82784">
    <property type="entry name" value="OsmC-like"/>
    <property type="match status" value="1"/>
</dbReference>
<dbReference type="InterPro" id="IPR015946">
    <property type="entry name" value="KH_dom-like_a/b"/>
</dbReference>
<gene>
    <name evidence="1" type="ORF">WPS_28830</name>
</gene>
<evidence type="ECO:0000313" key="1">
    <source>
        <dbReference type="EMBL" id="BDE07607.1"/>
    </source>
</evidence>
<keyword evidence="2" id="KW-1185">Reference proteome</keyword>
<dbReference type="PANTHER" id="PTHR42830">
    <property type="entry name" value="OSMOTICALLY INDUCIBLE FAMILY PROTEIN"/>
    <property type="match status" value="1"/>
</dbReference>
<organism evidence="1 2">
    <name type="scientific">Vulcanimicrobium alpinum</name>
    <dbReference type="NCBI Taxonomy" id="3016050"/>
    <lineage>
        <taxon>Bacteria</taxon>
        <taxon>Bacillati</taxon>
        <taxon>Vulcanimicrobiota</taxon>
        <taxon>Vulcanimicrobiia</taxon>
        <taxon>Vulcanimicrobiales</taxon>
        <taxon>Vulcanimicrobiaceae</taxon>
        <taxon>Vulcanimicrobium</taxon>
    </lineage>
</organism>
<dbReference type="Gene3D" id="3.30.300.20">
    <property type="match status" value="1"/>
</dbReference>
<dbReference type="InterPro" id="IPR052707">
    <property type="entry name" value="OsmC_Ohr_Peroxiredoxin"/>
</dbReference>
<protein>
    <submittedName>
        <fullName evidence="1">Peroxiredoxin</fullName>
    </submittedName>
</protein>
<dbReference type="EMBL" id="AP025523">
    <property type="protein sequence ID" value="BDE07607.1"/>
    <property type="molecule type" value="Genomic_DNA"/>
</dbReference>
<dbReference type="Proteomes" id="UP001317532">
    <property type="component" value="Chromosome"/>
</dbReference>
<dbReference type="InterPro" id="IPR003718">
    <property type="entry name" value="OsmC/Ohr_fam"/>
</dbReference>
<dbReference type="PANTHER" id="PTHR42830:SF2">
    <property type="entry name" value="OSMC_OHR FAMILY PROTEIN"/>
    <property type="match status" value="1"/>
</dbReference>
<accession>A0AAN1XY92</accession>
<reference evidence="1 2" key="1">
    <citation type="journal article" date="2022" name="ISME Commun">
        <title>Vulcanimicrobium alpinus gen. nov. sp. nov., the first cultivated representative of the candidate phylum 'Eremiobacterota', is a metabolically versatile aerobic anoxygenic phototroph.</title>
        <authorList>
            <person name="Yabe S."/>
            <person name="Muto K."/>
            <person name="Abe K."/>
            <person name="Yokota A."/>
            <person name="Staudigel H."/>
            <person name="Tebo B.M."/>
        </authorList>
    </citation>
    <scope>NUCLEOTIDE SEQUENCE [LARGE SCALE GENOMIC DNA]</scope>
    <source>
        <strain evidence="1 2">WC8-2</strain>
    </source>
</reference>
<dbReference type="KEGG" id="vab:WPS_28830"/>
<dbReference type="Pfam" id="PF02566">
    <property type="entry name" value="OsmC"/>
    <property type="match status" value="1"/>
</dbReference>
<evidence type="ECO:0000313" key="2">
    <source>
        <dbReference type="Proteomes" id="UP001317532"/>
    </source>
</evidence>
<proteinExistence type="predicted"/>
<sequence>MNVRPHRYAARLRWTGAASGPALEYATYSRAYVVECDGKVPLHGSADTHFRGDARLHNPEDLLVASLSACHLLSYLALCARAGIAVTSYEDDARGEMSLVDGRIRFREVVLHPRVTIADASRIDEVTALHARAHRECFIANSVNFPVRNEPAVTAGAAV</sequence>
<dbReference type="InterPro" id="IPR036102">
    <property type="entry name" value="OsmC/Ohrsf"/>
</dbReference>
<dbReference type="RefSeq" id="WP_317995186.1">
    <property type="nucleotide sequence ID" value="NZ_AP025523.1"/>
</dbReference>
<dbReference type="AlphaFoldDB" id="A0AAN1XY92"/>